<dbReference type="GO" id="GO:0000156">
    <property type="term" value="F:phosphorelay response regulator activity"/>
    <property type="evidence" value="ECO:0007669"/>
    <property type="project" value="TreeGrafter"/>
</dbReference>
<proteinExistence type="predicted"/>
<comment type="caution">
    <text evidence="15">The sequence shown here is derived from an EMBL/GenBank/DDBJ whole genome shotgun (WGS) entry which is preliminary data.</text>
</comment>
<dbReference type="Gene3D" id="3.30.450.20">
    <property type="entry name" value="PAS domain"/>
    <property type="match status" value="1"/>
</dbReference>
<dbReference type="InterPro" id="IPR005467">
    <property type="entry name" value="His_kinase_dom"/>
</dbReference>
<dbReference type="SMART" id="SM00387">
    <property type="entry name" value="HATPase_c"/>
    <property type="match status" value="1"/>
</dbReference>
<dbReference type="Proteomes" id="UP000092401">
    <property type="component" value="Unassembled WGS sequence"/>
</dbReference>
<dbReference type="Pfam" id="PF02518">
    <property type="entry name" value="HATPase_c"/>
    <property type="match status" value="1"/>
</dbReference>
<dbReference type="SUPFAM" id="SSF55785">
    <property type="entry name" value="PYP-like sensor domain (PAS domain)"/>
    <property type="match status" value="1"/>
</dbReference>
<dbReference type="PROSITE" id="PS50109">
    <property type="entry name" value="HIS_KIN"/>
    <property type="match status" value="1"/>
</dbReference>
<dbReference type="InterPro" id="IPR035965">
    <property type="entry name" value="PAS-like_dom_sf"/>
</dbReference>
<evidence type="ECO:0000313" key="18">
    <source>
        <dbReference type="Proteomes" id="UP000091929"/>
    </source>
</evidence>
<evidence type="ECO:0000256" key="12">
    <source>
        <dbReference type="SAM" id="Coils"/>
    </source>
</evidence>
<dbReference type="PANTHER" id="PTHR42878:SF7">
    <property type="entry name" value="SENSOR HISTIDINE KINASE GLRK"/>
    <property type="match status" value="1"/>
</dbReference>
<protein>
    <recommendedName>
        <fullName evidence="3">histidine kinase</fullName>
        <ecNumber evidence="3">2.7.13.3</ecNumber>
    </recommendedName>
</protein>
<accession>A0A150IU59</accession>
<evidence type="ECO:0000256" key="11">
    <source>
        <dbReference type="ARBA" id="ARBA00023136"/>
    </source>
</evidence>
<evidence type="ECO:0000256" key="2">
    <source>
        <dbReference type="ARBA" id="ARBA00004141"/>
    </source>
</evidence>
<evidence type="ECO:0000256" key="7">
    <source>
        <dbReference type="ARBA" id="ARBA00022777"/>
    </source>
</evidence>
<keyword evidence="8" id="KW-0067">ATP-binding</keyword>
<evidence type="ECO:0000259" key="14">
    <source>
        <dbReference type="PROSITE" id="PS50109"/>
    </source>
</evidence>
<feature type="transmembrane region" description="Helical" evidence="13">
    <location>
        <begin position="37"/>
        <end position="56"/>
    </location>
</feature>
<keyword evidence="10" id="KW-0902">Two-component regulatory system</keyword>
<dbReference type="EC" id="2.7.13.3" evidence="3"/>
<dbReference type="Pfam" id="PF13188">
    <property type="entry name" value="PAS_8"/>
    <property type="match status" value="1"/>
</dbReference>
<dbReference type="GO" id="GO:0004673">
    <property type="term" value="F:protein histidine kinase activity"/>
    <property type="evidence" value="ECO:0007669"/>
    <property type="project" value="UniProtKB-EC"/>
</dbReference>
<dbReference type="InterPro" id="IPR004358">
    <property type="entry name" value="Sig_transdc_His_kin-like_C"/>
</dbReference>
<dbReference type="InterPro" id="IPR050351">
    <property type="entry name" value="BphY/WalK/GraS-like"/>
</dbReference>
<dbReference type="EMBL" id="LNGE01000031">
    <property type="protein sequence ID" value="KYC45081.1"/>
    <property type="molecule type" value="Genomic_DNA"/>
</dbReference>
<evidence type="ECO:0000256" key="10">
    <source>
        <dbReference type="ARBA" id="ARBA00023012"/>
    </source>
</evidence>
<dbReference type="EMBL" id="LNJC01000002">
    <property type="protein sequence ID" value="KYC51303.1"/>
    <property type="molecule type" value="Genomic_DNA"/>
</dbReference>
<feature type="transmembrane region" description="Helical" evidence="13">
    <location>
        <begin position="180"/>
        <end position="201"/>
    </location>
</feature>
<dbReference type="GO" id="GO:0007234">
    <property type="term" value="P:osmosensory signaling via phosphorelay pathway"/>
    <property type="evidence" value="ECO:0007669"/>
    <property type="project" value="TreeGrafter"/>
</dbReference>
<dbReference type="PATRIC" id="fig|1706436.3.peg.1193"/>
<dbReference type="Pfam" id="PF16927">
    <property type="entry name" value="HisKA_7TM"/>
    <property type="match status" value="1"/>
</dbReference>
<reference evidence="18 19" key="1">
    <citation type="journal article" date="2016" name="ISME J.">
        <title>Chasing the elusive Euryarchaeota class WSA2: genomes reveal a uniquely fastidious methyl-reducing methanogen.</title>
        <authorList>
            <person name="Nobu M.K."/>
            <person name="Narihiro T."/>
            <person name="Kuroda K."/>
            <person name="Mei R."/>
            <person name="Liu W.T."/>
        </authorList>
    </citation>
    <scope>NUCLEOTIDE SEQUENCE [LARGE SCALE GENOMIC DNA]</scope>
    <source>
        <strain evidence="15">B03fssc0709_Meth_Bin005</strain>
        <strain evidence="16">B15fssc0709_Meth_Bin003</strain>
        <strain evidence="17">BMIXfssc0709_Meth_Bin006</strain>
    </source>
</reference>
<keyword evidence="5 13" id="KW-0812">Transmembrane</keyword>
<dbReference type="CDD" id="cd00075">
    <property type="entry name" value="HATPase"/>
    <property type="match status" value="1"/>
</dbReference>
<evidence type="ECO:0000256" key="9">
    <source>
        <dbReference type="ARBA" id="ARBA00022989"/>
    </source>
</evidence>
<feature type="transmembrane region" description="Helical" evidence="13">
    <location>
        <begin position="6"/>
        <end position="25"/>
    </location>
</feature>
<accession>A0A150J247</accession>
<dbReference type="NCBIfam" id="TIGR00229">
    <property type="entry name" value="sensory_box"/>
    <property type="match status" value="1"/>
</dbReference>
<keyword evidence="12" id="KW-0175">Coiled coil</keyword>
<dbReference type="GO" id="GO:0016020">
    <property type="term" value="C:membrane"/>
    <property type="evidence" value="ECO:0007669"/>
    <property type="project" value="UniProtKB-SubCell"/>
</dbReference>
<feature type="transmembrane region" description="Helical" evidence="13">
    <location>
        <begin position="68"/>
        <end position="86"/>
    </location>
</feature>
<dbReference type="PATRIC" id="fig|1706438.3.peg.228"/>
<keyword evidence="7 15" id="KW-0418">Kinase</keyword>
<dbReference type="InterPro" id="IPR000014">
    <property type="entry name" value="PAS"/>
</dbReference>
<dbReference type="PATRIC" id="fig|1706437.3.peg.197"/>
<feature type="transmembrane region" description="Helical" evidence="13">
    <location>
        <begin position="207"/>
        <end position="228"/>
    </location>
</feature>
<feature type="transmembrane region" description="Helical" evidence="13">
    <location>
        <begin position="98"/>
        <end position="116"/>
    </location>
</feature>
<evidence type="ECO:0000256" key="6">
    <source>
        <dbReference type="ARBA" id="ARBA00022741"/>
    </source>
</evidence>
<evidence type="ECO:0000256" key="13">
    <source>
        <dbReference type="SAM" id="Phobius"/>
    </source>
</evidence>
<dbReference type="PANTHER" id="PTHR42878">
    <property type="entry name" value="TWO-COMPONENT HISTIDINE KINASE"/>
    <property type="match status" value="1"/>
</dbReference>
<dbReference type="PRINTS" id="PR00344">
    <property type="entry name" value="BCTRLSENSOR"/>
</dbReference>
<dbReference type="InterPro" id="IPR036890">
    <property type="entry name" value="HATPase_C_sf"/>
</dbReference>
<comment type="subcellular location">
    <subcellularLocation>
        <location evidence="2">Membrane</location>
        <topology evidence="2">Multi-pass membrane protein</topology>
    </subcellularLocation>
</comment>
<evidence type="ECO:0000256" key="5">
    <source>
        <dbReference type="ARBA" id="ARBA00022692"/>
    </source>
</evidence>
<keyword evidence="6" id="KW-0547">Nucleotide-binding</keyword>
<dbReference type="EMBL" id="LNGF01000003">
    <property type="protein sequence ID" value="KYC48527.1"/>
    <property type="molecule type" value="Genomic_DNA"/>
</dbReference>
<dbReference type="AlphaFoldDB" id="A0A150IJ93"/>
<dbReference type="Proteomes" id="UP000091929">
    <property type="component" value="Unassembled WGS sequence"/>
</dbReference>
<sequence>MIQFTLYQVPLVLSCLASAVVIYSLSKREHSPGCRYLIICILAAFFWALADLFNLGSVSLSNKLFWDNVSYIAIVIFPISWILFVFEYSGKSEYINKSLITLMSSFSLFILVLVWTNQYHYLFRSEIFLVEISGVLSFGKNYGPLFWLFIIYFYVLIIVGSFILFQSFNLSNALNRKQKITFMIAIFFPWISNLLHLSRIITFPLDLTSISFSLMSLVLLIGITKYQLLDIVPTAYMNVFRNMNDGIIVLGRFNQIVEINPYMEKILGVESSKICGKKLNEISDIWPELNNKYHSLSSKNHNNNSNLTKGKNIFEMELSNIYDSKNFLIGYLISLHDITNHKKMEDKLKKSNNQIEDLNETMQVINKILRHDLLNKLTVMKYSLYLYQEKKDKSLIDKIDRSIDGSVELIKRIRELESFILTKEELTPLQIRTVAEEVSTNLNINSININGDATVLADHALFSVFENIMRNALIHGKTDRIDVDINSKNKSCEIRIADYGKGIPEGIKDNIFEEGLSFGDSKGSGLGLYIVKKTIERYGGTISVEGNKPNGAVFIIKMKCLGD</sequence>
<keyword evidence="4" id="KW-0808">Transferase</keyword>
<evidence type="ECO:0000256" key="3">
    <source>
        <dbReference type="ARBA" id="ARBA00012438"/>
    </source>
</evidence>
<gene>
    <name evidence="15" type="ORF">APG10_01177</name>
    <name evidence="16" type="ORF">APG11_00197</name>
    <name evidence="17" type="ORF">APG12_00229</name>
</gene>
<dbReference type="Proteomes" id="UP000092403">
    <property type="component" value="Unassembled WGS sequence"/>
</dbReference>
<evidence type="ECO:0000256" key="1">
    <source>
        <dbReference type="ARBA" id="ARBA00000085"/>
    </source>
</evidence>
<keyword evidence="9 13" id="KW-1133">Transmembrane helix</keyword>
<organism evidence="15 19">
    <name type="scientific">Candidatus Methanofastidiosum methylothiophilum</name>
    <dbReference type="NCBI Taxonomy" id="1705564"/>
    <lineage>
        <taxon>Archaea</taxon>
        <taxon>Methanobacteriati</taxon>
        <taxon>Methanobacteriota</taxon>
        <taxon>Stenosarchaea group</taxon>
        <taxon>Candidatus Methanofastidiosia</taxon>
        <taxon>Candidatus Methanofastidiosales</taxon>
        <taxon>Candidatus Methanofastidiosaceae</taxon>
        <taxon>Candidatus Methanofastidiosum</taxon>
    </lineage>
</organism>
<accession>A0A150IJ93</accession>
<dbReference type="GO" id="GO:0030295">
    <property type="term" value="F:protein kinase activator activity"/>
    <property type="evidence" value="ECO:0007669"/>
    <property type="project" value="TreeGrafter"/>
</dbReference>
<dbReference type="InterPro" id="IPR003594">
    <property type="entry name" value="HATPase_dom"/>
</dbReference>
<keyword evidence="11 13" id="KW-0472">Membrane</keyword>
<feature type="coiled-coil region" evidence="12">
    <location>
        <begin position="341"/>
        <end position="368"/>
    </location>
</feature>
<dbReference type="InterPro" id="IPR031621">
    <property type="entry name" value="HisKA_7TM"/>
</dbReference>
<evidence type="ECO:0000313" key="16">
    <source>
        <dbReference type="EMBL" id="KYC48527.1"/>
    </source>
</evidence>
<evidence type="ECO:0000256" key="4">
    <source>
        <dbReference type="ARBA" id="ARBA00022679"/>
    </source>
</evidence>
<dbReference type="SUPFAM" id="SSF55874">
    <property type="entry name" value="ATPase domain of HSP90 chaperone/DNA topoisomerase II/histidine kinase"/>
    <property type="match status" value="1"/>
</dbReference>
<comment type="catalytic activity">
    <reaction evidence="1">
        <text>ATP + protein L-histidine = ADP + protein N-phospho-L-histidine.</text>
        <dbReference type="EC" id="2.7.13.3"/>
    </reaction>
</comment>
<dbReference type="CDD" id="cd00130">
    <property type="entry name" value="PAS"/>
    <property type="match status" value="1"/>
</dbReference>
<feature type="domain" description="Histidine kinase" evidence="14">
    <location>
        <begin position="368"/>
        <end position="562"/>
    </location>
</feature>
<dbReference type="Gene3D" id="3.30.565.10">
    <property type="entry name" value="Histidine kinase-like ATPase, C-terminal domain"/>
    <property type="match status" value="1"/>
</dbReference>
<evidence type="ECO:0000313" key="15">
    <source>
        <dbReference type="EMBL" id="KYC45081.1"/>
    </source>
</evidence>
<name>A0A150IJ93_9EURY</name>
<dbReference type="GO" id="GO:0005524">
    <property type="term" value="F:ATP binding"/>
    <property type="evidence" value="ECO:0007669"/>
    <property type="project" value="UniProtKB-KW"/>
</dbReference>
<feature type="transmembrane region" description="Helical" evidence="13">
    <location>
        <begin position="145"/>
        <end position="168"/>
    </location>
</feature>
<evidence type="ECO:0000256" key="8">
    <source>
        <dbReference type="ARBA" id="ARBA00022840"/>
    </source>
</evidence>
<evidence type="ECO:0000313" key="19">
    <source>
        <dbReference type="Proteomes" id="UP000092401"/>
    </source>
</evidence>
<evidence type="ECO:0000313" key="17">
    <source>
        <dbReference type="EMBL" id="KYC51303.1"/>
    </source>
</evidence>